<protein>
    <submittedName>
        <fullName evidence="2">Uncharacterized protein</fullName>
    </submittedName>
</protein>
<organism evidence="2 3">
    <name type="scientific">Cylicostephanus goldi</name>
    <name type="common">Nematode worm</name>
    <dbReference type="NCBI Taxonomy" id="71465"/>
    <lineage>
        <taxon>Eukaryota</taxon>
        <taxon>Metazoa</taxon>
        <taxon>Ecdysozoa</taxon>
        <taxon>Nematoda</taxon>
        <taxon>Chromadorea</taxon>
        <taxon>Rhabditida</taxon>
        <taxon>Rhabditina</taxon>
        <taxon>Rhabditomorpha</taxon>
        <taxon>Strongyloidea</taxon>
        <taxon>Strongylidae</taxon>
        <taxon>Cylicostephanus</taxon>
    </lineage>
</organism>
<sequence length="74" mass="7966">MASYFRHYRCGKLHEHGARNHGKQGPVGPKGDVGPMGIPGLDAPCPTGPDGLPLPYCSWKPMDVGFDPIVLPRD</sequence>
<feature type="region of interest" description="Disordered" evidence="1">
    <location>
        <begin position="15"/>
        <end position="44"/>
    </location>
</feature>
<gene>
    <name evidence="2" type="ORF">CGOC_LOCUS5311</name>
</gene>
<name>A0A3P6S1Y2_CYLGO</name>
<keyword evidence="3" id="KW-1185">Reference proteome</keyword>
<proteinExistence type="predicted"/>
<evidence type="ECO:0000256" key="1">
    <source>
        <dbReference type="SAM" id="MobiDB-lite"/>
    </source>
</evidence>
<accession>A0A3P6S1Y2</accession>
<reference evidence="2 3" key="1">
    <citation type="submission" date="2018-11" db="EMBL/GenBank/DDBJ databases">
        <authorList>
            <consortium name="Pathogen Informatics"/>
        </authorList>
    </citation>
    <scope>NUCLEOTIDE SEQUENCE [LARGE SCALE GENOMIC DNA]</scope>
</reference>
<dbReference type="Proteomes" id="UP000271889">
    <property type="component" value="Unassembled WGS sequence"/>
</dbReference>
<dbReference type="AlphaFoldDB" id="A0A3P6S1Y2"/>
<evidence type="ECO:0000313" key="2">
    <source>
        <dbReference type="EMBL" id="VDK61480.1"/>
    </source>
</evidence>
<dbReference type="OrthoDB" id="8964326at2759"/>
<evidence type="ECO:0000313" key="3">
    <source>
        <dbReference type="Proteomes" id="UP000271889"/>
    </source>
</evidence>
<dbReference type="EMBL" id="UYRV01015945">
    <property type="protein sequence ID" value="VDK61480.1"/>
    <property type="molecule type" value="Genomic_DNA"/>
</dbReference>